<feature type="compositionally biased region" description="Acidic residues" evidence="6">
    <location>
        <begin position="357"/>
        <end position="377"/>
    </location>
</feature>
<evidence type="ECO:0000256" key="4">
    <source>
        <dbReference type="ARBA" id="ARBA00022989"/>
    </source>
</evidence>
<protein>
    <submittedName>
        <fullName evidence="8">AI-2E family transporter</fullName>
    </submittedName>
</protein>
<evidence type="ECO:0000256" key="1">
    <source>
        <dbReference type="ARBA" id="ARBA00004141"/>
    </source>
</evidence>
<proteinExistence type="inferred from homology"/>
<dbReference type="Pfam" id="PF01594">
    <property type="entry name" value="AI-2E_transport"/>
    <property type="match status" value="1"/>
</dbReference>
<feature type="transmembrane region" description="Helical" evidence="7">
    <location>
        <begin position="15"/>
        <end position="48"/>
    </location>
</feature>
<evidence type="ECO:0000256" key="2">
    <source>
        <dbReference type="ARBA" id="ARBA00009773"/>
    </source>
</evidence>
<feature type="transmembrane region" description="Helical" evidence="7">
    <location>
        <begin position="315"/>
        <end position="343"/>
    </location>
</feature>
<evidence type="ECO:0000256" key="6">
    <source>
        <dbReference type="SAM" id="MobiDB-lite"/>
    </source>
</evidence>
<dbReference type="EMBL" id="JBHSDH010000013">
    <property type="protein sequence ID" value="MFC4293267.1"/>
    <property type="molecule type" value="Genomic_DNA"/>
</dbReference>
<reference evidence="9" key="1">
    <citation type="journal article" date="2019" name="Int. J. Syst. Evol. Microbiol.">
        <title>The Global Catalogue of Microorganisms (GCM) 10K type strain sequencing project: providing services to taxonomists for standard genome sequencing and annotation.</title>
        <authorList>
            <consortium name="The Broad Institute Genomics Platform"/>
            <consortium name="The Broad Institute Genome Sequencing Center for Infectious Disease"/>
            <person name="Wu L."/>
            <person name="Ma J."/>
        </authorList>
    </citation>
    <scope>NUCLEOTIDE SEQUENCE [LARGE SCALE GENOMIC DNA]</scope>
    <source>
        <strain evidence="9">CECT 8531</strain>
    </source>
</reference>
<keyword evidence="3 7" id="KW-0812">Transmembrane</keyword>
<feature type="transmembrane region" description="Helical" evidence="7">
    <location>
        <begin position="69"/>
        <end position="90"/>
    </location>
</feature>
<dbReference type="RefSeq" id="WP_381424665.1">
    <property type="nucleotide sequence ID" value="NZ_JBHSDH010000013.1"/>
</dbReference>
<comment type="similarity">
    <text evidence="2">Belongs to the autoinducer-2 exporter (AI-2E) (TC 2.A.86) family.</text>
</comment>
<comment type="caution">
    <text evidence="8">The sequence shown here is derived from an EMBL/GenBank/DDBJ whole genome shotgun (WGS) entry which is preliminary data.</text>
</comment>
<accession>A0ABV8RIM4</accession>
<evidence type="ECO:0000256" key="3">
    <source>
        <dbReference type="ARBA" id="ARBA00022692"/>
    </source>
</evidence>
<dbReference type="PANTHER" id="PTHR21716">
    <property type="entry name" value="TRANSMEMBRANE PROTEIN"/>
    <property type="match status" value="1"/>
</dbReference>
<evidence type="ECO:0000313" key="8">
    <source>
        <dbReference type="EMBL" id="MFC4293267.1"/>
    </source>
</evidence>
<comment type="subcellular location">
    <subcellularLocation>
        <location evidence="1">Membrane</location>
        <topology evidence="1">Multi-pass membrane protein</topology>
    </subcellularLocation>
</comment>
<keyword evidence="5 7" id="KW-0472">Membrane</keyword>
<sequence>MTIEKNPAPQFEDRVFLGFVIAASLAMLWISWPFLGAILWAVITAIMFAPVHDRLMKRMPRRRNLTAMISLLLVIAIIIVPFLVVGGVLIEEVIRTYSQLESRQIDFVAIFDQIRSAIPPSVAAYLDKYDVGDLQALQEKVSNIATTGVSMAAEKALNIGQSAFGLALSLGVMLYLIFFLLRDGRDLTRKIGRSIPLATDRKAQLFEKFTTVIRATVKGSIVVAIVQGFLGGTIFWALGIQSPLLWGVVMTILALVPAVGSALIWLPVAIYLAITGDYLSASILAGFGVLVIGSVDNFLRPILVGADTKMPDYVILITTLGGLSMMGVNGLIVGPVIAAMFIASWEIFTASRHGEANEELAGEGEEQAEQEAEGSAA</sequence>
<organism evidence="8 9">
    <name type="scientific">Sphingorhabdus arenilitoris</name>
    <dbReference type="NCBI Taxonomy" id="1490041"/>
    <lineage>
        <taxon>Bacteria</taxon>
        <taxon>Pseudomonadati</taxon>
        <taxon>Pseudomonadota</taxon>
        <taxon>Alphaproteobacteria</taxon>
        <taxon>Sphingomonadales</taxon>
        <taxon>Sphingomonadaceae</taxon>
        <taxon>Sphingorhabdus</taxon>
    </lineage>
</organism>
<feature type="transmembrane region" description="Helical" evidence="7">
    <location>
        <begin position="159"/>
        <end position="181"/>
    </location>
</feature>
<keyword evidence="9" id="KW-1185">Reference proteome</keyword>
<dbReference type="InterPro" id="IPR002549">
    <property type="entry name" value="AI-2E-like"/>
</dbReference>
<feature type="transmembrane region" description="Helical" evidence="7">
    <location>
        <begin position="244"/>
        <end position="266"/>
    </location>
</feature>
<feature type="region of interest" description="Disordered" evidence="6">
    <location>
        <begin position="356"/>
        <end position="377"/>
    </location>
</feature>
<dbReference type="PANTHER" id="PTHR21716:SF4">
    <property type="entry name" value="TRANSMEMBRANE PROTEIN 245"/>
    <property type="match status" value="1"/>
</dbReference>
<evidence type="ECO:0000256" key="5">
    <source>
        <dbReference type="ARBA" id="ARBA00023136"/>
    </source>
</evidence>
<dbReference type="Proteomes" id="UP001595887">
    <property type="component" value="Unassembled WGS sequence"/>
</dbReference>
<feature type="transmembrane region" description="Helical" evidence="7">
    <location>
        <begin position="278"/>
        <end position="295"/>
    </location>
</feature>
<evidence type="ECO:0000256" key="7">
    <source>
        <dbReference type="SAM" id="Phobius"/>
    </source>
</evidence>
<evidence type="ECO:0000313" key="9">
    <source>
        <dbReference type="Proteomes" id="UP001595887"/>
    </source>
</evidence>
<keyword evidence="4 7" id="KW-1133">Transmembrane helix</keyword>
<feature type="transmembrane region" description="Helical" evidence="7">
    <location>
        <begin position="215"/>
        <end position="238"/>
    </location>
</feature>
<gene>
    <name evidence="8" type="ORF">ACFOWX_12655</name>
</gene>
<name>A0ABV8RIM4_9SPHN</name>